<dbReference type="PROSITE" id="PS50011">
    <property type="entry name" value="PROTEIN_KINASE_DOM"/>
    <property type="match status" value="1"/>
</dbReference>
<name>A0A918V1V9_9ACTN</name>
<keyword evidence="2" id="KW-0472">Membrane</keyword>
<feature type="transmembrane region" description="Helical" evidence="2">
    <location>
        <begin position="690"/>
        <end position="710"/>
    </location>
</feature>
<dbReference type="Proteomes" id="UP000630936">
    <property type="component" value="Unassembled WGS sequence"/>
</dbReference>
<dbReference type="Gene3D" id="1.10.510.10">
    <property type="entry name" value="Transferase(Phosphotransferase) domain 1"/>
    <property type="match status" value="1"/>
</dbReference>
<dbReference type="GO" id="GO:0005737">
    <property type="term" value="C:cytoplasm"/>
    <property type="evidence" value="ECO:0007669"/>
    <property type="project" value="TreeGrafter"/>
</dbReference>
<reference evidence="4" key="2">
    <citation type="submission" date="2020-09" db="EMBL/GenBank/DDBJ databases">
        <authorList>
            <person name="Sun Q."/>
            <person name="Ohkuma M."/>
        </authorList>
    </citation>
    <scope>NUCLEOTIDE SEQUENCE</scope>
    <source>
        <strain evidence="4">JCM 4988</strain>
    </source>
</reference>
<comment type="caution">
    <text evidence="4">The sequence shown here is derived from an EMBL/GenBank/DDBJ whole genome shotgun (WGS) entry which is preliminary data.</text>
</comment>
<keyword evidence="2" id="KW-1133">Transmembrane helix</keyword>
<evidence type="ECO:0000256" key="1">
    <source>
        <dbReference type="SAM" id="MobiDB-lite"/>
    </source>
</evidence>
<evidence type="ECO:0000256" key="2">
    <source>
        <dbReference type="SAM" id="Phobius"/>
    </source>
</evidence>
<evidence type="ECO:0000259" key="3">
    <source>
        <dbReference type="PROSITE" id="PS50011"/>
    </source>
</evidence>
<evidence type="ECO:0000313" key="5">
    <source>
        <dbReference type="Proteomes" id="UP000630936"/>
    </source>
</evidence>
<dbReference type="PANTHER" id="PTHR24348">
    <property type="entry name" value="SERINE/THREONINE-PROTEIN KINASE UNC-51-RELATED"/>
    <property type="match status" value="1"/>
</dbReference>
<evidence type="ECO:0000313" key="4">
    <source>
        <dbReference type="EMBL" id="GGZ56260.1"/>
    </source>
</evidence>
<keyword evidence="2" id="KW-0812">Transmembrane</keyword>
<dbReference type="InterPro" id="IPR045269">
    <property type="entry name" value="Atg1-like"/>
</dbReference>
<keyword evidence="5" id="KW-1185">Reference proteome</keyword>
<feature type="transmembrane region" description="Helical" evidence="2">
    <location>
        <begin position="722"/>
        <end position="745"/>
    </location>
</feature>
<dbReference type="InterPro" id="IPR000719">
    <property type="entry name" value="Prot_kinase_dom"/>
</dbReference>
<feature type="region of interest" description="Disordered" evidence="1">
    <location>
        <begin position="376"/>
        <end position="409"/>
    </location>
</feature>
<reference evidence="4" key="1">
    <citation type="journal article" date="2014" name="Int. J. Syst. Evol. Microbiol.">
        <title>Complete genome sequence of Corynebacterium casei LMG S-19264T (=DSM 44701T), isolated from a smear-ripened cheese.</title>
        <authorList>
            <consortium name="US DOE Joint Genome Institute (JGI-PGF)"/>
            <person name="Walter F."/>
            <person name="Albersmeier A."/>
            <person name="Kalinowski J."/>
            <person name="Ruckert C."/>
        </authorList>
    </citation>
    <scope>NUCLEOTIDE SEQUENCE</scope>
    <source>
        <strain evidence="4">JCM 4988</strain>
    </source>
</reference>
<feature type="domain" description="Protein kinase" evidence="3">
    <location>
        <begin position="122"/>
        <end position="374"/>
    </location>
</feature>
<dbReference type="EMBL" id="BMWG01000025">
    <property type="protein sequence ID" value="GGZ56260.1"/>
    <property type="molecule type" value="Genomic_DNA"/>
</dbReference>
<feature type="transmembrane region" description="Helical" evidence="2">
    <location>
        <begin position="791"/>
        <end position="816"/>
    </location>
</feature>
<dbReference type="PROSITE" id="PS00109">
    <property type="entry name" value="PROTEIN_KINASE_TYR"/>
    <property type="match status" value="1"/>
</dbReference>
<feature type="compositionally biased region" description="Low complexity" evidence="1">
    <location>
        <begin position="376"/>
        <end position="396"/>
    </location>
</feature>
<dbReference type="GO" id="GO:0005524">
    <property type="term" value="F:ATP binding"/>
    <property type="evidence" value="ECO:0007669"/>
    <property type="project" value="InterPro"/>
</dbReference>
<dbReference type="InterPro" id="IPR008266">
    <property type="entry name" value="Tyr_kinase_AS"/>
</dbReference>
<feature type="compositionally biased region" description="Pro residues" evidence="1">
    <location>
        <begin position="61"/>
        <end position="87"/>
    </location>
</feature>
<dbReference type="SMART" id="SM00220">
    <property type="entry name" value="S_TKc"/>
    <property type="match status" value="1"/>
</dbReference>
<gene>
    <name evidence="4" type="ORF">GCM10010387_57840</name>
</gene>
<dbReference type="GO" id="GO:0004674">
    <property type="term" value="F:protein serine/threonine kinase activity"/>
    <property type="evidence" value="ECO:0007669"/>
    <property type="project" value="InterPro"/>
</dbReference>
<protein>
    <recommendedName>
        <fullName evidence="3">Protein kinase domain-containing protein</fullName>
    </recommendedName>
</protein>
<dbReference type="Pfam" id="PF00069">
    <property type="entry name" value="Pkinase"/>
    <property type="match status" value="1"/>
</dbReference>
<feature type="region of interest" description="Disordered" evidence="1">
    <location>
        <begin position="1"/>
        <end position="112"/>
    </location>
</feature>
<accession>A0A918V1V9</accession>
<proteinExistence type="predicted"/>
<dbReference type="SUPFAM" id="SSF56112">
    <property type="entry name" value="Protein kinase-like (PK-like)"/>
    <property type="match status" value="1"/>
</dbReference>
<organism evidence="4 5">
    <name type="scientific">Streptomyces inusitatus</name>
    <dbReference type="NCBI Taxonomy" id="68221"/>
    <lineage>
        <taxon>Bacteria</taxon>
        <taxon>Bacillati</taxon>
        <taxon>Actinomycetota</taxon>
        <taxon>Actinomycetes</taxon>
        <taxon>Kitasatosporales</taxon>
        <taxon>Streptomycetaceae</taxon>
        <taxon>Streptomyces</taxon>
    </lineage>
</organism>
<dbReference type="AlphaFoldDB" id="A0A918V1V9"/>
<dbReference type="InterPro" id="IPR011009">
    <property type="entry name" value="Kinase-like_dom_sf"/>
</dbReference>
<sequence length="850" mass="92166">MDTDTDTDTDAGPGSGAVSRRSTEPVPPIAECGTGRPAPGIGPPVYEVTDVTLPPERESEPNPPTPPPPTPPPPPPTEYEGPEPPPPTEHESHTAGGPPGAGPPRGDTGQLPLSLRDRFRLRAVLRRPEHAYQAAVFRVEDIGDGSTHVLKWYDRDHAPDPLVWGPLRERALPHLTHYGETGLTGADGHPYDLAPSYGETDLATRLRDGAGPAGPDFTRRVVQQLHQALTALHELGIVHRDLSPANVVLGSLDPAEPSLVLVDFGVSAHAPEERFLRGERWAGTALYMSPQASLRNQLVHPPADWWSLGMIVAEMAGGRHPVPYTDNDFVREEISSRAPDLSRIADRRLLLLCRGLLTRDPDHRWGSAEVAEWLAGGSPPVAPAEPAEPGGTAGAPDPGPDPERSPGIAPYAFLGEEYTRPARLARAFGENWRRAGAALAGRRGREEFTLWLRQFEGAPGRDAGELTALLGLLAHEPGPATLVRLISWLGPTLDASYRGVPLDRAGLRELLREAGRGDAFARSVVADLGAHTILPLLEHRPGGEGLQGVHRRWISALSRWEHGVDELIAESGWPARVRDEVRTAARLDEARRAALLSLAAEPERSRGRLADPAREVLGRLPRPVGWYRRLVADETDDVRTHLGLRLAFLAERESWEAQARYEADRAVLRQRRDLDAAALWLRRQDLPATLGWAVGGAAALILPWIFVIGLSDVFGLADQRSVLTGWLLAVPGSAAVLALELWTAYRIGSPSYHPDRSLAGLVIDRALPFARFVRQPGSRFPVRGLLILPPLGLLLLTLVYAAWLWPAATVAGLAWWTVRRLHRWHLHLSDLRGGTGGGTTGPTAHGGGIG</sequence>